<accession>A0A2U3L7D2</accession>
<evidence type="ECO:0000256" key="3">
    <source>
        <dbReference type="ARBA" id="ARBA00008343"/>
    </source>
</evidence>
<dbReference type="SMART" id="SM00478">
    <property type="entry name" value="ENDO3c"/>
    <property type="match status" value="1"/>
</dbReference>
<reference evidence="17" key="1">
    <citation type="submission" date="2018-02" db="EMBL/GenBank/DDBJ databases">
        <authorList>
            <person name="Hausmann B."/>
        </authorList>
    </citation>
    <scope>NUCLEOTIDE SEQUENCE [LARGE SCALE GENOMIC DNA]</scope>
    <source>
        <strain evidence="17">Peat soil MAG SbF1</strain>
    </source>
</reference>
<comment type="similarity">
    <text evidence="3 14">Belongs to the Nth/MutY family.</text>
</comment>
<organism evidence="16 17">
    <name type="scientific">Candidatus Desulfosporosinus infrequens</name>
    <dbReference type="NCBI Taxonomy" id="2043169"/>
    <lineage>
        <taxon>Bacteria</taxon>
        <taxon>Bacillati</taxon>
        <taxon>Bacillota</taxon>
        <taxon>Clostridia</taxon>
        <taxon>Eubacteriales</taxon>
        <taxon>Desulfitobacteriaceae</taxon>
        <taxon>Desulfosporosinus</taxon>
    </lineage>
</organism>
<evidence type="ECO:0000256" key="11">
    <source>
        <dbReference type="ARBA" id="ARBA00023014"/>
    </source>
</evidence>
<evidence type="ECO:0000256" key="10">
    <source>
        <dbReference type="ARBA" id="ARBA00023004"/>
    </source>
</evidence>
<dbReference type="SUPFAM" id="SSF48150">
    <property type="entry name" value="DNA-glycosylase"/>
    <property type="match status" value="1"/>
</dbReference>
<dbReference type="GO" id="GO:0000701">
    <property type="term" value="F:purine-specific mismatch base pair DNA N-glycosylase activity"/>
    <property type="evidence" value="ECO:0007669"/>
    <property type="project" value="UniProtKB-EC"/>
</dbReference>
<evidence type="ECO:0000256" key="8">
    <source>
        <dbReference type="ARBA" id="ARBA00022763"/>
    </source>
</evidence>
<dbReference type="GO" id="GO:0006298">
    <property type="term" value="P:mismatch repair"/>
    <property type="evidence" value="ECO:0007669"/>
    <property type="project" value="TreeGrafter"/>
</dbReference>
<dbReference type="InterPro" id="IPR003651">
    <property type="entry name" value="Endonuclease3_FeS-loop_motif"/>
</dbReference>
<dbReference type="GO" id="GO:0051539">
    <property type="term" value="F:4 iron, 4 sulfur cluster binding"/>
    <property type="evidence" value="ECO:0007669"/>
    <property type="project" value="UniProtKB-UniRule"/>
</dbReference>
<dbReference type="PANTHER" id="PTHR42944:SF1">
    <property type="entry name" value="ADENINE DNA GLYCOSYLASE"/>
    <property type="match status" value="1"/>
</dbReference>
<dbReference type="InterPro" id="IPR005760">
    <property type="entry name" value="A/G_AdeGlyc_MutY"/>
</dbReference>
<dbReference type="InterPro" id="IPR044298">
    <property type="entry name" value="MIG/MutY"/>
</dbReference>
<dbReference type="Gene3D" id="3.90.79.10">
    <property type="entry name" value="Nucleoside Triphosphate Pyrophosphohydrolase"/>
    <property type="match status" value="1"/>
</dbReference>
<evidence type="ECO:0000256" key="12">
    <source>
        <dbReference type="ARBA" id="ARBA00023204"/>
    </source>
</evidence>
<dbReference type="OrthoDB" id="9802365at2"/>
<keyword evidence="11" id="KW-0411">Iron-sulfur</keyword>
<keyword evidence="13 14" id="KW-0326">Glycosidase</keyword>
<proteinExistence type="inferred from homology"/>
<keyword evidence="8 14" id="KW-0227">DNA damage</keyword>
<evidence type="ECO:0000256" key="9">
    <source>
        <dbReference type="ARBA" id="ARBA00022801"/>
    </source>
</evidence>
<evidence type="ECO:0000256" key="7">
    <source>
        <dbReference type="ARBA" id="ARBA00022723"/>
    </source>
</evidence>
<dbReference type="CDD" id="cd00056">
    <property type="entry name" value="ENDO3c"/>
    <property type="match status" value="1"/>
</dbReference>
<gene>
    <name evidence="16" type="primary">mutY</name>
    <name evidence="16" type="ORF">SBF1_3960002</name>
</gene>
<dbReference type="GO" id="GO:0046872">
    <property type="term" value="F:metal ion binding"/>
    <property type="evidence" value="ECO:0007669"/>
    <property type="project" value="UniProtKB-UniRule"/>
</dbReference>
<dbReference type="EC" id="3.2.2.31" evidence="4 14"/>
<dbReference type="InterPro" id="IPR015797">
    <property type="entry name" value="NUDIX_hydrolase-like_dom_sf"/>
</dbReference>
<evidence type="ECO:0000259" key="15">
    <source>
        <dbReference type="SMART" id="SM00478"/>
    </source>
</evidence>
<dbReference type="InterPro" id="IPR029119">
    <property type="entry name" value="MutY_C"/>
</dbReference>
<keyword evidence="12" id="KW-0234">DNA repair</keyword>
<dbReference type="AlphaFoldDB" id="A0A2U3L7D2"/>
<feature type="domain" description="HhH-GPD" evidence="15">
    <location>
        <begin position="49"/>
        <end position="200"/>
    </location>
</feature>
<keyword evidence="10 14" id="KW-0408">Iron</keyword>
<dbReference type="CDD" id="cd03431">
    <property type="entry name" value="NUDIX_DNA_Glycosylase_C-MutY"/>
    <property type="match status" value="1"/>
</dbReference>
<evidence type="ECO:0000256" key="1">
    <source>
        <dbReference type="ARBA" id="ARBA00000843"/>
    </source>
</evidence>
<dbReference type="GO" id="GO:0006284">
    <property type="term" value="P:base-excision repair"/>
    <property type="evidence" value="ECO:0007669"/>
    <property type="project" value="UniProtKB-UniRule"/>
</dbReference>
<evidence type="ECO:0000256" key="4">
    <source>
        <dbReference type="ARBA" id="ARBA00012045"/>
    </source>
</evidence>
<dbReference type="SUPFAM" id="SSF55811">
    <property type="entry name" value="Nudix"/>
    <property type="match status" value="1"/>
</dbReference>
<dbReference type="NCBIfam" id="TIGR01084">
    <property type="entry name" value="mutY"/>
    <property type="match status" value="1"/>
</dbReference>
<dbReference type="InterPro" id="IPR003265">
    <property type="entry name" value="HhH-GPD_domain"/>
</dbReference>
<dbReference type="SMART" id="SM00525">
    <property type="entry name" value="FES"/>
    <property type="match status" value="1"/>
</dbReference>
<evidence type="ECO:0000256" key="13">
    <source>
        <dbReference type="ARBA" id="ARBA00023295"/>
    </source>
</evidence>
<dbReference type="EMBL" id="OMOF01000330">
    <property type="protein sequence ID" value="SPF47796.1"/>
    <property type="molecule type" value="Genomic_DNA"/>
</dbReference>
<comment type="function">
    <text evidence="2">Adenine glycosylase active on G-A mispairs. MutY also corrects error-prone DNA synthesis past GO lesions which are due to the oxidatively damaged form of guanine: 7,8-dihydro-8-oxoguanine (8-oxo-dGTP).</text>
</comment>
<evidence type="ECO:0000256" key="5">
    <source>
        <dbReference type="ARBA" id="ARBA00022023"/>
    </source>
</evidence>
<keyword evidence="6" id="KW-0004">4Fe-4S</keyword>
<keyword evidence="7" id="KW-0479">Metal-binding</keyword>
<dbReference type="GO" id="GO:0035485">
    <property type="term" value="F:adenine/guanine mispair binding"/>
    <property type="evidence" value="ECO:0007669"/>
    <property type="project" value="TreeGrafter"/>
</dbReference>
<dbReference type="PANTHER" id="PTHR42944">
    <property type="entry name" value="ADENINE DNA GLYCOSYLASE"/>
    <property type="match status" value="1"/>
</dbReference>
<dbReference type="GO" id="GO:0032357">
    <property type="term" value="F:oxidized purine DNA binding"/>
    <property type="evidence" value="ECO:0007669"/>
    <property type="project" value="TreeGrafter"/>
</dbReference>
<protein>
    <recommendedName>
        <fullName evidence="5 14">Adenine DNA glycosylase</fullName>
        <ecNumber evidence="4 14">3.2.2.31</ecNumber>
    </recommendedName>
</protein>
<dbReference type="Pfam" id="PF14815">
    <property type="entry name" value="NUDIX_4"/>
    <property type="match status" value="1"/>
</dbReference>
<dbReference type="Gene3D" id="1.10.340.30">
    <property type="entry name" value="Hypothetical protein, domain 2"/>
    <property type="match status" value="1"/>
</dbReference>
<dbReference type="InterPro" id="IPR023170">
    <property type="entry name" value="HhH_base_excis_C"/>
</dbReference>
<dbReference type="GO" id="GO:0034039">
    <property type="term" value="F:8-oxo-7,8-dihydroguanine DNA N-glycosylase activity"/>
    <property type="evidence" value="ECO:0007669"/>
    <property type="project" value="TreeGrafter"/>
</dbReference>
<name>A0A2U3L7D2_9FIRM</name>
<dbReference type="Gene3D" id="1.10.1670.10">
    <property type="entry name" value="Helix-hairpin-Helix base-excision DNA repair enzymes (C-terminal)"/>
    <property type="match status" value="1"/>
</dbReference>
<dbReference type="FunFam" id="1.10.340.30:FF:000002">
    <property type="entry name" value="Adenine DNA glycosylase"/>
    <property type="match status" value="1"/>
</dbReference>
<evidence type="ECO:0000256" key="14">
    <source>
        <dbReference type="RuleBase" id="RU365096"/>
    </source>
</evidence>
<comment type="catalytic activity">
    <reaction evidence="1 14">
        <text>Hydrolyzes free adenine bases from 7,8-dihydro-8-oxoguanine:adenine mismatched double-stranded DNA, leaving an apurinic site.</text>
        <dbReference type="EC" id="3.2.2.31"/>
    </reaction>
</comment>
<dbReference type="Pfam" id="PF00730">
    <property type="entry name" value="HhH-GPD"/>
    <property type="match status" value="1"/>
</dbReference>
<sequence>MDESNDIITDIVEDHSLAVLLLAWYKAEKRELPWRKTGDPYAIWVSEVMLQQTQVKTVIPYYERFLRRFPGVEQLGMASLEEVLTVWSGLGYYSRARRMWEGAHYLLDQRGGKMPMDYEALLLVPGIGKYTAGAIASIAFGQRVAAIDGNVLRVVSRFLAWSEPVETARSYRHFNDHLTVWQPALQPGDFNQALMELGAMVCTPTKPDCESCPLAQVCEGYLQDKVHLYPVKKLKAKRQVMTRLSFVLRRGDQVFLQRRPAQGLLADLWEFPGVELSQEDSREDSLNDRLKNCLPSIGYEECLGFFQKAVPEREFDGQVREQFEQSLKLHGPVWYTFSHRRWKICWVIVDLPEPSEPETKGVCPLRESVGEYDYRLNSRKSYQPVDNRCWIALQDISKIPLPVAFKAIVEDLTR</sequence>
<evidence type="ECO:0000313" key="17">
    <source>
        <dbReference type="Proteomes" id="UP000238916"/>
    </source>
</evidence>
<comment type="cofactor">
    <cofactor evidence="14">
        <name>[4Fe-4S] cluster</name>
        <dbReference type="ChEBI" id="CHEBI:49883"/>
    </cofactor>
    <text evidence="14">Binds 1 [4Fe-4S] cluster.</text>
</comment>
<evidence type="ECO:0000256" key="2">
    <source>
        <dbReference type="ARBA" id="ARBA00002933"/>
    </source>
</evidence>
<dbReference type="Proteomes" id="UP000238916">
    <property type="component" value="Unassembled WGS sequence"/>
</dbReference>
<dbReference type="InterPro" id="IPR011257">
    <property type="entry name" value="DNA_glycosylase"/>
</dbReference>
<keyword evidence="9 16" id="KW-0378">Hydrolase</keyword>
<evidence type="ECO:0000313" key="16">
    <source>
        <dbReference type="EMBL" id="SPF47796.1"/>
    </source>
</evidence>
<evidence type="ECO:0000256" key="6">
    <source>
        <dbReference type="ARBA" id="ARBA00022485"/>
    </source>
</evidence>